<keyword evidence="4" id="KW-1185">Reference proteome</keyword>
<evidence type="ECO:0000313" key="4">
    <source>
        <dbReference type="Proteomes" id="UP001515500"/>
    </source>
</evidence>
<evidence type="ECO:0000259" key="2">
    <source>
        <dbReference type="Pfam" id="PF00078"/>
    </source>
</evidence>
<organism evidence="4 5">
    <name type="scientific">Dioscorea cayennensis subsp. rotundata</name>
    <name type="common">White Guinea yam</name>
    <name type="synonym">Dioscorea rotundata</name>
    <dbReference type="NCBI Taxonomy" id="55577"/>
    <lineage>
        <taxon>Eukaryota</taxon>
        <taxon>Viridiplantae</taxon>
        <taxon>Streptophyta</taxon>
        <taxon>Embryophyta</taxon>
        <taxon>Tracheophyta</taxon>
        <taxon>Spermatophyta</taxon>
        <taxon>Magnoliopsida</taxon>
        <taxon>Liliopsida</taxon>
        <taxon>Dioscoreales</taxon>
        <taxon>Dioscoreaceae</taxon>
        <taxon>Dioscorea</taxon>
    </lineage>
</organism>
<feature type="compositionally biased region" description="Polar residues" evidence="1">
    <location>
        <begin position="326"/>
        <end position="336"/>
    </location>
</feature>
<dbReference type="Pfam" id="PF00078">
    <property type="entry name" value="RVT_1"/>
    <property type="match status" value="1"/>
</dbReference>
<evidence type="ECO:0000256" key="1">
    <source>
        <dbReference type="SAM" id="MobiDB-lite"/>
    </source>
</evidence>
<dbReference type="Pfam" id="PF08284">
    <property type="entry name" value="RVP_2"/>
    <property type="match status" value="1"/>
</dbReference>
<dbReference type="SUPFAM" id="SSF56672">
    <property type="entry name" value="DNA/RNA polymerases"/>
    <property type="match status" value="1"/>
</dbReference>
<name>A0AB40C3A8_DIOCR</name>
<dbReference type="Gene3D" id="3.10.10.10">
    <property type="entry name" value="HIV Type 1 Reverse Transcriptase, subunit A, domain 1"/>
    <property type="match status" value="1"/>
</dbReference>
<dbReference type="InterPro" id="IPR043502">
    <property type="entry name" value="DNA/RNA_pol_sf"/>
</dbReference>
<dbReference type="CDD" id="cd00303">
    <property type="entry name" value="retropepsin_like"/>
    <property type="match status" value="1"/>
</dbReference>
<dbReference type="InterPro" id="IPR000477">
    <property type="entry name" value="RT_dom"/>
</dbReference>
<feature type="compositionally biased region" description="Polar residues" evidence="1">
    <location>
        <begin position="292"/>
        <end position="304"/>
    </location>
</feature>
<feature type="domain" description="Retrotransposon gag" evidence="3">
    <location>
        <begin position="130"/>
        <end position="225"/>
    </location>
</feature>
<dbReference type="PANTHER" id="PTHR15503:SF45">
    <property type="entry name" value="RNA-DIRECTED DNA POLYMERASE HOMOLOG"/>
    <property type="match status" value="1"/>
</dbReference>
<accession>A0AB40C3A8</accession>
<dbReference type="InterPro" id="IPR021109">
    <property type="entry name" value="Peptidase_aspartic_dom_sf"/>
</dbReference>
<reference evidence="5" key="1">
    <citation type="submission" date="2025-08" db="UniProtKB">
        <authorList>
            <consortium name="RefSeq"/>
        </authorList>
    </citation>
    <scope>IDENTIFICATION</scope>
</reference>
<dbReference type="CDD" id="cd01647">
    <property type="entry name" value="RT_LTR"/>
    <property type="match status" value="1"/>
</dbReference>
<sequence length="668" mass="74631">MSPRRAASRSVGELFGQASATREVPIEEGMEVPIEGGTNTGDSQGVILELMREVVGLVRDQRQHQVPTPPPPPPPPPFAAPKEKTVIEFKRSGPPAFEGTTNPDELEVWVEEMEKAFPVMKCTEDEKLSFMVYMLKGLVNHWYRGELRVCQGKEFESWEQLRKALFCKYFTRDKMFLFEREFINLTQGSMTIDEYEMEFDRLSRYAPKLVDNDQSNARRFEGGLHAHIHRGLAALHLTSYAEVVWCAKSLDTKGCATCEGAHATADYSRTTGACFRCGSLEHRIAGCPQQYSGAQRASSGQNSRYVPAPKPQVSSGQRVGKELVSEQPSSSTNQEAGRSKTQRRVYAMTKEDAHVSNAVVSVALSVYSVYACALFNFRATHSFISSTFIRKHALPVITVEYDLCVTTPVGVDVVLDRACENCPIIIVGHELLARLHVMSMNDYDIILGMDFLSACHVVVDCHARRVVFKIPGEAEFTFHGSESASPPRVISTLQAQKLLLGGFAGFLATVVDEKLEGPMLQDIPLVSEFHDVFPEDLPGLPPDREVEFVIDLVPGTSHISKAPYRMASAELKELKKQLEELLEKGFIRPSVSPWGAPMLFVKKKDGTLQLCIDYRELNKVIVKNKYPLPRIDDLFDQLHGSQVFSKIDLRSGYHQLKIKPEDVPKSAF</sequence>
<dbReference type="Pfam" id="PF03732">
    <property type="entry name" value="Retrotrans_gag"/>
    <property type="match status" value="1"/>
</dbReference>
<feature type="domain" description="Reverse transcriptase" evidence="2">
    <location>
        <begin position="601"/>
        <end position="668"/>
    </location>
</feature>
<dbReference type="RefSeq" id="XP_039134254.1">
    <property type="nucleotide sequence ID" value="XM_039278320.1"/>
</dbReference>
<dbReference type="Proteomes" id="UP001515500">
    <property type="component" value="Chromosome 11"/>
</dbReference>
<proteinExistence type="predicted"/>
<dbReference type="AlphaFoldDB" id="A0AB40C3A8"/>
<dbReference type="GeneID" id="120271646"/>
<dbReference type="InterPro" id="IPR005162">
    <property type="entry name" value="Retrotrans_gag_dom"/>
</dbReference>
<dbReference type="InterPro" id="IPR032567">
    <property type="entry name" value="RTL1-rel"/>
</dbReference>
<evidence type="ECO:0000259" key="3">
    <source>
        <dbReference type="Pfam" id="PF03732"/>
    </source>
</evidence>
<dbReference type="PANTHER" id="PTHR15503">
    <property type="entry name" value="LDOC1 RELATED"/>
    <property type="match status" value="1"/>
</dbReference>
<feature type="region of interest" description="Disordered" evidence="1">
    <location>
        <begin position="292"/>
        <end position="341"/>
    </location>
</feature>
<gene>
    <name evidence="5" type="primary">LOC120271646</name>
</gene>
<feature type="region of interest" description="Disordered" evidence="1">
    <location>
        <begin position="1"/>
        <end position="45"/>
    </location>
</feature>
<evidence type="ECO:0000313" key="5">
    <source>
        <dbReference type="RefSeq" id="XP_039134254.1"/>
    </source>
</evidence>
<protein>
    <submittedName>
        <fullName evidence="5">Uncharacterized protein LOC120271646</fullName>
    </submittedName>
</protein>
<dbReference type="Gene3D" id="2.40.70.10">
    <property type="entry name" value="Acid Proteases"/>
    <property type="match status" value="1"/>
</dbReference>